<dbReference type="RefSeq" id="WP_206939997.1">
    <property type="nucleotide sequence ID" value="NZ_JAFLNF010000003.1"/>
</dbReference>
<evidence type="ECO:0000256" key="3">
    <source>
        <dbReference type="ARBA" id="ARBA00023163"/>
    </source>
</evidence>
<evidence type="ECO:0000313" key="5">
    <source>
        <dbReference type="EMBL" id="MBO0345433.1"/>
    </source>
</evidence>
<gene>
    <name evidence="5" type="ORF">J0X15_09395</name>
</gene>
<dbReference type="GO" id="GO:0003700">
    <property type="term" value="F:DNA-binding transcription factor activity"/>
    <property type="evidence" value="ECO:0007669"/>
    <property type="project" value="InterPro"/>
</dbReference>
<protein>
    <submittedName>
        <fullName evidence="5">AraC family transcriptional regulator ligand-binding domain-containing protein</fullName>
    </submittedName>
</protein>
<dbReference type="Proteomes" id="UP000664779">
    <property type="component" value="Unassembled WGS sequence"/>
</dbReference>
<dbReference type="AlphaFoldDB" id="A0A939EN21"/>
<name>A0A939EN21_9HYPH</name>
<dbReference type="Gene3D" id="1.10.10.60">
    <property type="entry name" value="Homeodomain-like"/>
    <property type="match status" value="1"/>
</dbReference>
<sequence length="349" mass="39199">MVEKAIWARADALGILIDHPRTRHLDWGKILEDLSVEMEEIRDPLCTLPFEKVASGFQVVSEALGDDAAMFDIYSTLPAGTLSVFDYLLHYAPTLREGLQTWVRYIPVRMNGLHYQYFEGETEGGLRWPSLHGYGDTRQNMYARIAWAVGRINLALDISPAPVTIHLEGPPPNNSSQFSELYGDRLLFNQDADAILIAKAFLDLRPTRRDNNLHQLLNTAAAHEIAHLGDHDHQIQDMTETISTSLSNGTCNLPLVAKSLGISPRTLQRTLAKNGRSFREAVEDVRRSNAEKYLTETNLSMKEISFLLGFSQVSTFSRSIRVWFGKPPTELRRSQAGRVAQPAKRTVGE</sequence>
<dbReference type="SMART" id="SM00342">
    <property type="entry name" value="HTH_ARAC"/>
    <property type="match status" value="1"/>
</dbReference>
<dbReference type="InterPro" id="IPR032687">
    <property type="entry name" value="AraC-type_N"/>
</dbReference>
<evidence type="ECO:0000259" key="4">
    <source>
        <dbReference type="PROSITE" id="PS01124"/>
    </source>
</evidence>
<keyword evidence="1" id="KW-0805">Transcription regulation</keyword>
<reference evidence="5" key="1">
    <citation type="submission" date="2021-03" db="EMBL/GenBank/DDBJ databases">
        <title>Roseibium sp. CAU 1637 isolated from Incheon.</title>
        <authorList>
            <person name="Kim W."/>
        </authorList>
    </citation>
    <scope>NUCLEOTIDE SEQUENCE</scope>
    <source>
        <strain evidence="5">CAU 1637</strain>
    </source>
</reference>
<dbReference type="PANTHER" id="PTHR47894:SF1">
    <property type="entry name" value="HTH-TYPE TRANSCRIPTIONAL REGULATOR VQSM"/>
    <property type="match status" value="1"/>
</dbReference>
<dbReference type="EMBL" id="JAFLNF010000003">
    <property type="protein sequence ID" value="MBO0345433.1"/>
    <property type="molecule type" value="Genomic_DNA"/>
</dbReference>
<evidence type="ECO:0000313" key="6">
    <source>
        <dbReference type="Proteomes" id="UP000664779"/>
    </source>
</evidence>
<organism evidence="5 6">
    <name type="scientific">Roseibium limicola</name>
    <dbReference type="NCBI Taxonomy" id="2816037"/>
    <lineage>
        <taxon>Bacteria</taxon>
        <taxon>Pseudomonadati</taxon>
        <taxon>Pseudomonadota</taxon>
        <taxon>Alphaproteobacteria</taxon>
        <taxon>Hyphomicrobiales</taxon>
        <taxon>Stappiaceae</taxon>
        <taxon>Roseibium</taxon>
    </lineage>
</organism>
<dbReference type="InterPro" id="IPR018060">
    <property type="entry name" value="HTH_AraC"/>
</dbReference>
<comment type="caution">
    <text evidence="5">The sequence shown here is derived from an EMBL/GenBank/DDBJ whole genome shotgun (WGS) entry which is preliminary data.</text>
</comment>
<keyword evidence="2" id="KW-0238">DNA-binding</keyword>
<proteinExistence type="predicted"/>
<dbReference type="Pfam" id="PF12833">
    <property type="entry name" value="HTH_18"/>
    <property type="match status" value="1"/>
</dbReference>
<dbReference type="GO" id="GO:0005829">
    <property type="term" value="C:cytosol"/>
    <property type="evidence" value="ECO:0007669"/>
    <property type="project" value="TreeGrafter"/>
</dbReference>
<dbReference type="InterPro" id="IPR009057">
    <property type="entry name" value="Homeodomain-like_sf"/>
</dbReference>
<accession>A0A939EN21</accession>
<dbReference type="PANTHER" id="PTHR47894">
    <property type="entry name" value="HTH-TYPE TRANSCRIPTIONAL REGULATOR GADX"/>
    <property type="match status" value="1"/>
</dbReference>
<dbReference type="GO" id="GO:0000976">
    <property type="term" value="F:transcription cis-regulatory region binding"/>
    <property type="evidence" value="ECO:0007669"/>
    <property type="project" value="TreeGrafter"/>
</dbReference>
<dbReference type="Pfam" id="PF12625">
    <property type="entry name" value="Arabinose_bd"/>
    <property type="match status" value="1"/>
</dbReference>
<feature type="domain" description="HTH araC/xylS-type" evidence="4">
    <location>
        <begin position="236"/>
        <end position="334"/>
    </location>
</feature>
<dbReference type="SUPFAM" id="SSF46689">
    <property type="entry name" value="Homeodomain-like"/>
    <property type="match status" value="1"/>
</dbReference>
<keyword evidence="3" id="KW-0804">Transcription</keyword>
<dbReference type="PROSITE" id="PS01124">
    <property type="entry name" value="HTH_ARAC_FAMILY_2"/>
    <property type="match status" value="1"/>
</dbReference>
<evidence type="ECO:0000256" key="1">
    <source>
        <dbReference type="ARBA" id="ARBA00023015"/>
    </source>
</evidence>
<keyword evidence="6" id="KW-1185">Reference proteome</keyword>
<evidence type="ECO:0000256" key="2">
    <source>
        <dbReference type="ARBA" id="ARBA00023125"/>
    </source>
</evidence>